<name>A0AC61RWI9_9FIRM</name>
<gene>
    <name evidence="1" type="ORF">E5329_10805</name>
</gene>
<reference evidence="1" key="1">
    <citation type="submission" date="2019-04" db="EMBL/GenBank/DDBJ databases">
        <title>Microbes associate with the intestines of laboratory mice.</title>
        <authorList>
            <person name="Navarre W."/>
            <person name="Wong E."/>
            <person name="Huang K."/>
            <person name="Tropini C."/>
            <person name="Ng K."/>
            <person name="Yu B."/>
        </authorList>
    </citation>
    <scope>NUCLEOTIDE SEQUENCE</scope>
    <source>
        <strain evidence="1">NM01_1-7b</strain>
    </source>
</reference>
<organism evidence="1 2">
    <name type="scientific">Petralouisia muris</name>
    <dbReference type="NCBI Taxonomy" id="3032872"/>
    <lineage>
        <taxon>Bacteria</taxon>
        <taxon>Bacillati</taxon>
        <taxon>Bacillota</taxon>
        <taxon>Clostridia</taxon>
        <taxon>Lachnospirales</taxon>
        <taxon>Lachnospiraceae</taxon>
        <taxon>Petralouisia</taxon>
    </lineage>
</organism>
<evidence type="ECO:0000313" key="2">
    <source>
        <dbReference type="Proteomes" id="UP000304953"/>
    </source>
</evidence>
<accession>A0AC61RWI9</accession>
<protein>
    <submittedName>
        <fullName evidence="1">Extracellular solute-binding protein</fullName>
    </submittedName>
</protein>
<keyword evidence="2" id="KW-1185">Reference proteome</keyword>
<proteinExistence type="predicted"/>
<evidence type="ECO:0000313" key="1">
    <source>
        <dbReference type="EMBL" id="TGY96326.1"/>
    </source>
</evidence>
<dbReference type="Proteomes" id="UP000304953">
    <property type="component" value="Unassembled WGS sequence"/>
</dbReference>
<comment type="caution">
    <text evidence="1">The sequence shown here is derived from an EMBL/GenBank/DDBJ whole genome shotgun (WGS) entry which is preliminary data.</text>
</comment>
<dbReference type="EMBL" id="SRYA01000018">
    <property type="protein sequence ID" value="TGY96326.1"/>
    <property type="molecule type" value="Genomic_DNA"/>
</dbReference>
<sequence>MKRLTVNHHGSCQGILLHGQAQLLIRKQRIHLFRKKLQMIKGSLFGKHTPDGIVAEIIAGLRLTSDRKKESREIWQAFNMPAWVEGAAPISIGTGGWGYIVSEKCANKEAAWAFVEFMTSAEETGKWAYATGALPARVDALEDLEYDPNQGSVDKAISIAKDSLPYAEEEGNQMIEENLNR</sequence>